<dbReference type="Proteomes" id="UP000095439">
    <property type="component" value="Unassembled WGS sequence"/>
</dbReference>
<dbReference type="EMBL" id="CYYY01000009">
    <property type="protein sequence ID" value="CUO03121.1"/>
    <property type="molecule type" value="Genomic_DNA"/>
</dbReference>
<evidence type="ECO:0000313" key="7">
    <source>
        <dbReference type="Proteomes" id="UP000472916"/>
    </source>
</evidence>
<dbReference type="Proteomes" id="UP000472916">
    <property type="component" value="Unassembled WGS sequence"/>
</dbReference>
<dbReference type="Proteomes" id="UP000724058">
    <property type="component" value="Unassembled WGS sequence"/>
</dbReference>
<evidence type="ECO:0000313" key="1">
    <source>
        <dbReference type="EMBL" id="CUN06101.1"/>
    </source>
</evidence>
<dbReference type="Proteomes" id="UP000095597">
    <property type="component" value="Unassembled WGS sequence"/>
</dbReference>
<accession>A0A173TTU1</accession>
<proteinExistence type="predicted"/>
<protein>
    <submittedName>
        <fullName evidence="1">Radical SAM family uncharacterized protein</fullName>
    </submittedName>
</protein>
<dbReference type="RefSeq" id="WP_022415785.1">
    <property type="nucleotide sequence ID" value="NZ_CABIWY010000009.1"/>
</dbReference>
<dbReference type="EMBL" id="JAAIOD010000003">
    <property type="protein sequence ID" value="NSE57154.1"/>
    <property type="molecule type" value="Genomic_DNA"/>
</dbReference>
<name>A0A173TTU1_9FIRM</name>
<sequence>MRRLALTDDILMKIEKPARYIGNEVNSVMKDKADVDIRFAMCFPDVYEI</sequence>
<dbReference type="AlphaFoldDB" id="A0A173TTU1"/>
<dbReference type="EMBL" id="CYXO01000009">
    <property type="protein sequence ID" value="CUN06101.1"/>
    <property type="molecule type" value="Genomic_DNA"/>
</dbReference>
<reference evidence="4" key="4">
    <citation type="submission" date="2020-02" db="EMBL/GenBank/DDBJ databases">
        <authorList>
            <person name="Littmann E."/>
            <person name="Sorbara M."/>
        </authorList>
    </citation>
    <scope>NUCLEOTIDE SEQUENCE</scope>
    <source>
        <strain evidence="4">MSK.10.16</strain>
    </source>
</reference>
<evidence type="ECO:0000313" key="5">
    <source>
        <dbReference type="Proteomes" id="UP000095439"/>
    </source>
</evidence>
<evidence type="ECO:0000313" key="4">
    <source>
        <dbReference type="EMBL" id="NSE57154.1"/>
    </source>
</evidence>
<dbReference type="OrthoDB" id="9806827at2"/>
<reference evidence="3 7" key="2">
    <citation type="journal article" date="2019" name="Nat. Med.">
        <title>A library of human gut bacterial isolates paired with longitudinal multiomics data enables mechanistic microbiome research.</title>
        <authorList>
            <person name="Poyet M."/>
            <person name="Groussin M."/>
            <person name="Gibbons S.M."/>
            <person name="Avila-Pacheco J."/>
            <person name="Jiang X."/>
            <person name="Kearney S.M."/>
            <person name="Perrotta A.R."/>
            <person name="Berdy B."/>
            <person name="Zhao S."/>
            <person name="Lieberman T.D."/>
            <person name="Swanson P.K."/>
            <person name="Smith M."/>
            <person name="Roesemann S."/>
            <person name="Alexander J.E."/>
            <person name="Rich S.A."/>
            <person name="Livny J."/>
            <person name="Vlamakis H."/>
            <person name="Clish C."/>
            <person name="Bullock K."/>
            <person name="Deik A."/>
            <person name="Scott J."/>
            <person name="Pierce K.A."/>
            <person name="Xavier R.J."/>
            <person name="Alm E.J."/>
        </authorList>
    </citation>
    <scope>NUCLEOTIDE SEQUENCE [LARGE SCALE GENOMIC DNA]</scope>
    <source>
        <strain evidence="3 7">BIOML-A6</strain>
    </source>
</reference>
<dbReference type="EMBL" id="WWSC01000003">
    <property type="protein sequence ID" value="MZK40909.1"/>
    <property type="molecule type" value="Genomic_DNA"/>
</dbReference>
<organism evidence="1 6">
    <name type="scientific">Dorea longicatena</name>
    <dbReference type="NCBI Taxonomy" id="88431"/>
    <lineage>
        <taxon>Bacteria</taxon>
        <taxon>Bacillati</taxon>
        <taxon>Bacillota</taxon>
        <taxon>Clostridia</taxon>
        <taxon>Lachnospirales</taxon>
        <taxon>Lachnospiraceae</taxon>
        <taxon>Dorea</taxon>
    </lineage>
</organism>
<reference evidence="5 6" key="1">
    <citation type="submission" date="2015-09" db="EMBL/GenBank/DDBJ databases">
        <authorList>
            <consortium name="Pathogen Informatics"/>
        </authorList>
    </citation>
    <scope>NUCLEOTIDE SEQUENCE [LARGE SCALE GENOMIC DNA]</scope>
    <source>
        <strain evidence="2 5">2789STDY5608866</strain>
        <strain evidence="1 6">2789STDY5834961</strain>
    </source>
</reference>
<evidence type="ECO:0000313" key="2">
    <source>
        <dbReference type="EMBL" id="CUO03121.1"/>
    </source>
</evidence>
<evidence type="ECO:0000313" key="6">
    <source>
        <dbReference type="Proteomes" id="UP000095597"/>
    </source>
</evidence>
<evidence type="ECO:0000313" key="3">
    <source>
        <dbReference type="EMBL" id="MZK40909.1"/>
    </source>
</evidence>
<reference evidence="4" key="3">
    <citation type="journal article" date="2020" name="Cell Host Microbe">
        <title>Functional and Genomic Variation between Human-Derived Isolates of Lachnospiraceae Reveals Inter- and Intra-Species Diversity.</title>
        <authorList>
            <person name="Sorbara M.T."/>
            <person name="Littmann E.R."/>
            <person name="Fontana E."/>
            <person name="Moody T.U."/>
            <person name="Kohout C.E."/>
            <person name="Gjonbalaj M."/>
            <person name="Eaton V."/>
            <person name="Seok R."/>
            <person name="Leiner I.M."/>
            <person name="Pamer E.G."/>
        </authorList>
    </citation>
    <scope>NUCLEOTIDE SEQUENCE</scope>
    <source>
        <strain evidence="4">MSK.10.16</strain>
    </source>
</reference>
<gene>
    <name evidence="2" type="ORF">ERS852423_02087</name>
    <name evidence="1" type="ORF">ERS852573_01752</name>
    <name evidence="4" type="ORF">G4332_03310</name>
    <name evidence="3" type="ORF">GT528_04140</name>
</gene>